<evidence type="ECO:0000313" key="6">
    <source>
        <dbReference type="Proteomes" id="UP000249524"/>
    </source>
</evidence>
<dbReference type="PANTHER" id="PTHR12558:SF33">
    <property type="entry name" value="BLL7664 PROTEIN"/>
    <property type="match status" value="1"/>
</dbReference>
<keyword evidence="1 3" id="KW-0238">DNA-binding</keyword>
<dbReference type="Gene3D" id="1.25.40.10">
    <property type="entry name" value="Tetratricopeptide repeat domain"/>
    <property type="match status" value="1"/>
</dbReference>
<dbReference type="InterPro" id="IPR016032">
    <property type="entry name" value="Sig_transdc_resp-reg_C-effctor"/>
</dbReference>
<dbReference type="SMART" id="SM00862">
    <property type="entry name" value="Trans_reg_C"/>
    <property type="match status" value="1"/>
</dbReference>
<organism evidence="5 6">
    <name type="scientific">Phenylobacterium kunshanense</name>
    <dbReference type="NCBI Taxonomy" id="1445034"/>
    <lineage>
        <taxon>Bacteria</taxon>
        <taxon>Pseudomonadati</taxon>
        <taxon>Pseudomonadota</taxon>
        <taxon>Alphaproteobacteria</taxon>
        <taxon>Caulobacterales</taxon>
        <taxon>Caulobacteraceae</taxon>
        <taxon>Phenylobacterium</taxon>
    </lineage>
</organism>
<name>A0A328BMG8_9CAUL</name>
<feature type="domain" description="OmpR/PhoB-type" evidence="4">
    <location>
        <begin position="9"/>
        <end position="106"/>
    </location>
</feature>
<evidence type="ECO:0000313" key="5">
    <source>
        <dbReference type="EMBL" id="RAK67729.1"/>
    </source>
</evidence>
<dbReference type="EMBL" id="QFYS01000002">
    <property type="protein sequence ID" value="RAK67729.1"/>
    <property type="molecule type" value="Genomic_DNA"/>
</dbReference>
<dbReference type="PROSITE" id="PS51755">
    <property type="entry name" value="OMPR_PHOB"/>
    <property type="match status" value="1"/>
</dbReference>
<dbReference type="SMART" id="SM00028">
    <property type="entry name" value="TPR"/>
    <property type="match status" value="3"/>
</dbReference>
<dbReference type="GO" id="GO:0000160">
    <property type="term" value="P:phosphorelay signal transduction system"/>
    <property type="evidence" value="ECO:0007669"/>
    <property type="project" value="InterPro"/>
</dbReference>
<dbReference type="Gene3D" id="1.10.10.10">
    <property type="entry name" value="Winged helix-like DNA-binding domain superfamily/Winged helix DNA-binding domain"/>
    <property type="match status" value="1"/>
</dbReference>
<dbReference type="PROSITE" id="PS50005">
    <property type="entry name" value="TPR"/>
    <property type="match status" value="1"/>
</dbReference>
<comment type="caution">
    <text evidence="5">The sequence shown here is derived from an EMBL/GenBank/DDBJ whole genome shotgun (WGS) entry which is preliminary data.</text>
</comment>
<dbReference type="AlphaFoldDB" id="A0A328BMG8"/>
<dbReference type="SUPFAM" id="SSF46894">
    <property type="entry name" value="C-terminal effector domain of the bipartite response regulators"/>
    <property type="match status" value="1"/>
</dbReference>
<dbReference type="GO" id="GO:0006355">
    <property type="term" value="P:regulation of DNA-templated transcription"/>
    <property type="evidence" value="ECO:0007669"/>
    <property type="project" value="InterPro"/>
</dbReference>
<evidence type="ECO:0000256" key="2">
    <source>
        <dbReference type="PROSITE-ProRule" id="PRU00339"/>
    </source>
</evidence>
<dbReference type="RefSeq" id="WP_111275338.1">
    <property type="nucleotide sequence ID" value="NZ_QFYS01000002.1"/>
</dbReference>
<sequence>MSSIQLAHEAAFALGALDVRPPTLEVVSPHGREVLQPRVMQVLVALAHADGAVVSRDDLIARCWGGRVVGEDAITLVMMKLRKLAARHDDPFAVETVPRVGYRLATSTMNAIPDKPALKTPSPGARPRLVVLEFTHPPGDDDQAWFAEALADELTAGLSKSPLLSVMPRQSLLTSDVVGHGPAAICERLGADYVLDGKVRSLGGKVRVSVDLIHGADETSAWSARYDRPVDDLFSILGEITTAIIGTVEPAVLEREETRALQTPEHSLEFWRLFVRGRRHFWRSTPDDVRQAEALLEQALKLEPDDVSALAILAHCKLFDVWVGSAQNPGGAIAEAHRIAMRAVSAGGSDAFAHYTLGVVLSLMGRPAEAKAEQRRALELNPYLAAALGELGRLLAFDGQAEEAIAYSDRAISASPNDPHAWLWFRSKALARFIAGDYEGAARDAADACARGPNRFPLHFLLAACHAAGDRMDEARRALEDGERLARSRGGVGSAPPGGSAYTLDAFATGHPFTRKANLDLIVKALQKSGWHPS</sequence>
<gene>
    <name evidence="5" type="ORF">DJ019_07450</name>
</gene>
<dbReference type="OrthoDB" id="7168043at2"/>
<evidence type="ECO:0000256" key="1">
    <source>
        <dbReference type="ARBA" id="ARBA00023125"/>
    </source>
</evidence>
<dbReference type="InterPro" id="IPR001867">
    <property type="entry name" value="OmpR/PhoB-type_DNA-bd"/>
</dbReference>
<dbReference type="PANTHER" id="PTHR12558">
    <property type="entry name" value="CELL DIVISION CYCLE 16,23,27"/>
    <property type="match status" value="1"/>
</dbReference>
<dbReference type="SUPFAM" id="SSF48452">
    <property type="entry name" value="TPR-like"/>
    <property type="match status" value="1"/>
</dbReference>
<keyword evidence="2" id="KW-0802">TPR repeat</keyword>
<evidence type="ECO:0000256" key="3">
    <source>
        <dbReference type="PROSITE-ProRule" id="PRU01091"/>
    </source>
</evidence>
<dbReference type="Proteomes" id="UP000249524">
    <property type="component" value="Unassembled WGS sequence"/>
</dbReference>
<evidence type="ECO:0000259" key="4">
    <source>
        <dbReference type="PROSITE" id="PS51755"/>
    </source>
</evidence>
<reference evidence="5 6" key="1">
    <citation type="submission" date="2018-05" db="EMBL/GenBank/DDBJ databases">
        <authorList>
            <person name="Lanie J.A."/>
            <person name="Ng W.-L."/>
            <person name="Kazmierczak K.M."/>
            <person name="Andrzejewski T.M."/>
            <person name="Davidsen T.M."/>
            <person name="Wayne K.J."/>
            <person name="Tettelin H."/>
            <person name="Glass J.I."/>
            <person name="Rusch D."/>
            <person name="Podicherti R."/>
            <person name="Tsui H.-C.T."/>
            <person name="Winkler M.E."/>
        </authorList>
    </citation>
    <scope>NUCLEOTIDE SEQUENCE [LARGE SCALE GENOMIC DNA]</scope>
    <source>
        <strain evidence="5 6">BUT-10</strain>
    </source>
</reference>
<accession>A0A328BMG8</accession>
<protein>
    <recommendedName>
        <fullName evidence="4">OmpR/PhoB-type domain-containing protein</fullName>
    </recommendedName>
</protein>
<feature type="repeat" description="TPR" evidence="2">
    <location>
        <begin position="385"/>
        <end position="418"/>
    </location>
</feature>
<dbReference type="CDD" id="cd00383">
    <property type="entry name" value="trans_reg_C"/>
    <property type="match status" value="1"/>
</dbReference>
<dbReference type="InterPro" id="IPR011990">
    <property type="entry name" value="TPR-like_helical_dom_sf"/>
</dbReference>
<proteinExistence type="predicted"/>
<feature type="DNA-binding region" description="OmpR/PhoB-type" evidence="3">
    <location>
        <begin position="9"/>
        <end position="106"/>
    </location>
</feature>
<dbReference type="InterPro" id="IPR036388">
    <property type="entry name" value="WH-like_DNA-bd_sf"/>
</dbReference>
<dbReference type="InterPro" id="IPR019734">
    <property type="entry name" value="TPR_rpt"/>
</dbReference>
<dbReference type="GO" id="GO:0003677">
    <property type="term" value="F:DNA binding"/>
    <property type="evidence" value="ECO:0007669"/>
    <property type="project" value="UniProtKB-UniRule"/>
</dbReference>
<dbReference type="Pfam" id="PF13181">
    <property type="entry name" value="TPR_8"/>
    <property type="match status" value="2"/>
</dbReference>
<keyword evidence="6" id="KW-1185">Reference proteome</keyword>
<dbReference type="Pfam" id="PF00486">
    <property type="entry name" value="Trans_reg_C"/>
    <property type="match status" value="1"/>
</dbReference>